<dbReference type="PIRSF" id="PIRSF005357">
    <property type="entry name" value="UCP005357"/>
    <property type="match status" value="1"/>
</dbReference>
<sequence>MKIWIDFINTPQVNFFEPLIEDLSQEGHSFILTCRDSSNTVSMLKSKGWDYTIIGEKVYTNLLSKLLGFPRRVLKLRSFLKDKNVDVAIGQSSFYLPITAKSLGIKSIYTNDNEHAMGNIPSFIFADKILLPENLSLEKARKQGARKSKIIQYPGIKEGIYLWKKGLKIIEKRKQNVPDTIYIRPEPNTAQYYTGNSNFLDTLILDLKKDYHIIILVRDKNQFEHYSDKRFLGVEVPKNTISFDKIAEKCLLFIGAGGSMTREMAMIGVPTISVYQGGLLDVDQYLIDNDLMVFDPELTINKVGEFLTTLNTKSSEGSNLLDKGEKAFFLLRNTLFCI</sequence>
<proteinExistence type="predicted"/>
<dbReference type="RefSeq" id="WP_106132074.1">
    <property type="nucleotide sequence ID" value="NZ_PVTR01000001.1"/>
</dbReference>
<dbReference type="OrthoDB" id="7058268at2"/>
<dbReference type="InterPro" id="IPR007152">
    <property type="entry name" value="DUF354"/>
</dbReference>
<keyword evidence="2" id="KW-1185">Reference proteome</keyword>
<comment type="caution">
    <text evidence="1">The sequence shown here is derived from an EMBL/GenBank/DDBJ whole genome shotgun (WGS) entry which is preliminary data.</text>
</comment>
<reference evidence="1 2" key="1">
    <citation type="submission" date="2018-03" db="EMBL/GenBank/DDBJ databases">
        <title>Genomic Encyclopedia of Archaeal and Bacterial Type Strains, Phase II (KMG-II): from individual species to whole genera.</title>
        <authorList>
            <person name="Goeker M."/>
        </authorList>
    </citation>
    <scope>NUCLEOTIDE SEQUENCE [LARGE SCALE GENOMIC DNA]</scope>
    <source>
        <strain evidence="1 2">DSM 27929</strain>
    </source>
</reference>
<dbReference type="Proteomes" id="UP000238157">
    <property type="component" value="Unassembled WGS sequence"/>
</dbReference>
<evidence type="ECO:0000313" key="1">
    <source>
        <dbReference type="EMBL" id="PRY90871.1"/>
    </source>
</evidence>
<organism evidence="1 2">
    <name type="scientific">Mongoliibacter ruber</name>
    <dbReference type="NCBI Taxonomy" id="1750599"/>
    <lineage>
        <taxon>Bacteria</taxon>
        <taxon>Pseudomonadati</taxon>
        <taxon>Bacteroidota</taxon>
        <taxon>Cytophagia</taxon>
        <taxon>Cytophagales</taxon>
        <taxon>Cyclobacteriaceae</taxon>
        <taxon>Mongoliibacter</taxon>
    </lineage>
</organism>
<dbReference type="Gene3D" id="3.40.50.2000">
    <property type="entry name" value="Glycogen Phosphorylase B"/>
    <property type="match status" value="1"/>
</dbReference>
<dbReference type="PANTHER" id="PTHR39662">
    <property type="entry name" value="DUF354 DOMAIN-CONTAINING PROTEIN-RELATED"/>
    <property type="match status" value="1"/>
</dbReference>
<dbReference type="PANTHER" id="PTHR39662:SF1">
    <property type="entry name" value="DUF354 DOMAIN-CONTAINING PROTEIN"/>
    <property type="match status" value="1"/>
</dbReference>
<dbReference type="EMBL" id="PVTR01000001">
    <property type="protein sequence ID" value="PRY90871.1"/>
    <property type="molecule type" value="Genomic_DNA"/>
</dbReference>
<dbReference type="Pfam" id="PF04007">
    <property type="entry name" value="DUF354"/>
    <property type="match status" value="1"/>
</dbReference>
<name>A0A2T0WW06_9BACT</name>
<protein>
    <recommendedName>
        <fullName evidence="3">DUF354 domain-containing protein</fullName>
    </recommendedName>
</protein>
<dbReference type="AlphaFoldDB" id="A0A2T0WW06"/>
<dbReference type="SUPFAM" id="SSF53756">
    <property type="entry name" value="UDP-Glycosyltransferase/glycogen phosphorylase"/>
    <property type="match status" value="1"/>
</dbReference>
<gene>
    <name evidence="1" type="ORF">CLW00_101546</name>
</gene>
<accession>A0A2T0WW06</accession>
<evidence type="ECO:0008006" key="3">
    <source>
        <dbReference type="Google" id="ProtNLM"/>
    </source>
</evidence>
<evidence type="ECO:0000313" key="2">
    <source>
        <dbReference type="Proteomes" id="UP000238157"/>
    </source>
</evidence>